<proteinExistence type="inferred from homology"/>
<dbReference type="SUPFAM" id="SSF51445">
    <property type="entry name" value="(Trans)glycosidases"/>
    <property type="match status" value="1"/>
</dbReference>
<keyword evidence="7" id="KW-0378">Hydrolase</keyword>
<dbReference type="PANTHER" id="PTHR31451:SF39">
    <property type="entry name" value="MANNAN ENDO-1,4-BETA-MANNOSIDASE 1"/>
    <property type="match status" value="1"/>
</dbReference>
<feature type="domain" description="Glycoside hydrolase family 5" evidence="11">
    <location>
        <begin position="89"/>
        <end position="477"/>
    </location>
</feature>
<keyword evidence="10" id="KW-0472">Membrane</keyword>
<evidence type="ECO:0000256" key="6">
    <source>
        <dbReference type="ARBA" id="ARBA00022729"/>
    </source>
</evidence>
<dbReference type="GO" id="GO:0005576">
    <property type="term" value="C:extracellular region"/>
    <property type="evidence" value="ECO:0007669"/>
    <property type="project" value="UniProtKB-SubCell"/>
</dbReference>
<keyword evidence="10" id="KW-0812">Transmembrane</keyword>
<dbReference type="Pfam" id="PF26410">
    <property type="entry name" value="GH5_mannosidase"/>
    <property type="match status" value="1"/>
</dbReference>
<reference evidence="12 13" key="1">
    <citation type="journal article" date="2018" name="Sci. Rep.">
        <title>Raphidocelis subcapitata (=Pseudokirchneriella subcapitata) provides an insight into genome evolution and environmental adaptations in the Sphaeropleales.</title>
        <authorList>
            <person name="Suzuki S."/>
            <person name="Yamaguchi H."/>
            <person name="Nakajima N."/>
            <person name="Kawachi M."/>
        </authorList>
    </citation>
    <scope>NUCLEOTIDE SEQUENCE [LARGE SCALE GENOMIC DNA]</scope>
    <source>
        <strain evidence="12 13">NIES-35</strain>
    </source>
</reference>
<comment type="subcellular location">
    <subcellularLocation>
        <location evidence="2">Secreted</location>
    </subcellularLocation>
</comment>
<dbReference type="Gene3D" id="3.20.20.80">
    <property type="entry name" value="Glycosidases"/>
    <property type="match status" value="1"/>
</dbReference>
<gene>
    <name evidence="12" type="ORF">Rsub_00576</name>
</gene>
<dbReference type="STRING" id="307507.A0A2V0NKK4"/>
<evidence type="ECO:0000313" key="12">
    <source>
        <dbReference type="EMBL" id="GBF87864.1"/>
    </source>
</evidence>
<comment type="catalytic activity">
    <reaction evidence="1">
        <text>Random hydrolysis of (1-&gt;4)-beta-D-mannosidic linkages in mannans, galactomannans and glucomannans.</text>
        <dbReference type="EC" id="3.2.1.78"/>
    </reaction>
</comment>
<feature type="compositionally biased region" description="Low complexity" evidence="9">
    <location>
        <begin position="7"/>
        <end position="22"/>
    </location>
</feature>
<dbReference type="InterPro" id="IPR045053">
    <property type="entry name" value="MAN-like"/>
</dbReference>
<dbReference type="AlphaFoldDB" id="A0A2V0NKK4"/>
<evidence type="ECO:0000256" key="5">
    <source>
        <dbReference type="ARBA" id="ARBA00022525"/>
    </source>
</evidence>
<evidence type="ECO:0000256" key="7">
    <source>
        <dbReference type="ARBA" id="ARBA00022801"/>
    </source>
</evidence>
<evidence type="ECO:0000256" key="8">
    <source>
        <dbReference type="ARBA" id="ARBA00023295"/>
    </source>
</evidence>
<dbReference type="InterPro" id="IPR001547">
    <property type="entry name" value="Glyco_hydro_5"/>
</dbReference>
<dbReference type="InterPro" id="IPR017853">
    <property type="entry name" value="GH"/>
</dbReference>
<dbReference type="OrthoDB" id="406631at2759"/>
<name>A0A2V0NKK4_9CHLO</name>
<organism evidence="12 13">
    <name type="scientific">Raphidocelis subcapitata</name>
    <dbReference type="NCBI Taxonomy" id="307507"/>
    <lineage>
        <taxon>Eukaryota</taxon>
        <taxon>Viridiplantae</taxon>
        <taxon>Chlorophyta</taxon>
        <taxon>core chlorophytes</taxon>
        <taxon>Chlorophyceae</taxon>
        <taxon>CS clade</taxon>
        <taxon>Sphaeropleales</taxon>
        <taxon>Selenastraceae</taxon>
        <taxon>Raphidocelis</taxon>
    </lineage>
</organism>
<feature type="region of interest" description="Disordered" evidence="9">
    <location>
        <begin position="1"/>
        <end position="22"/>
    </location>
</feature>
<dbReference type="GO" id="GO:0000272">
    <property type="term" value="P:polysaccharide catabolic process"/>
    <property type="evidence" value="ECO:0007669"/>
    <property type="project" value="InterPro"/>
</dbReference>
<evidence type="ECO:0000256" key="9">
    <source>
        <dbReference type="SAM" id="MobiDB-lite"/>
    </source>
</evidence>
<keyword evidence="13" id="KW-1185">Reference proteome</keyword>
<feature type="transmembrane region" description="Helical" evidence="10">
    <location>
        <begin position="29"/>
        <end position="49"/>
    </location>
</feature>
<keyword evidence="5" id="KW-0964">Secreted</keyword>
<evidence type="ECO:0000256" key="4">
    <source>
        <dbReference type="ARBA" id="ARBA00012706"/>
    </source>
</evidence>
<accession>A0A2V0NKK4</accession>
<evidence type="ECO:0000256" key="3">
    <source>
        <dbReference type="ARBA" id="ARBA00005641"/>
    </source>
</evidence>
<evidence type="ECO:0000259" key="11">
    <source>
        <dbReference type="Pfam" id="PF26410"/>
    </source>
</evidence>
<comment type="similarity">
    <text evidence="3">Belongs to the glycosyl hydrolase 5 (cellulase A) family.</text>
</comment>
<evidence type="ECO:0000256" key="1">
    <source>
        <dbReference type="ARBA" id="ARBA00001678"/>
    </source>
</evidence>
<keyword evidence="10" id="KW-1133">Transmembrane helix</keyword>
<keyword evidence="8" id="KW-0326">Glycosidase</keyword>
<dbReference type="PROSITE" id="PS00659">
    <property type="entry name" value="GLYCOSYL_HYDROL_F5"/>
    <property type="match status" value="1"/>
</dbReference>
<evidence type="ECO:0000256" key="10">
    <source>
        <dbReference type="SAM" id="Phobius"/>
    </source>
</evidence>
<dbReference type="EC" id="3.2.1.78" evidence="4"/>
<dbReference type="EMBL" id="BDRX01000002">
    <property type="protein sequence ID" value="GBF87864.1"/>
    <property type="molecule type" value="Genomic_DNA"/>
</dbReference>
<evidence type="ECO:0000256" key="2">
    <source>
        <dbReference type="ARBA" id="ARBA00004613"/>
    </source>
</evidence>
<protein>
    <recommendedName>
        <fullName evidence="4">mannan endo-1,4-beta-mannosidase</fullName>
        <ecNumber evidence="4">3.2.1.78</ecNumber>
    </recommendedName>
</protein>
<sequence>MTDVENAAAGAPAKPAKTKSPPSPLIPKALAALAILTLIAIPVVVPVVVMKTTGKTGRRWATLAEAIEAPPEIVAVPNEEVSKEEIKESFLKVKDNTFERFCRPYYTAGFNAYELVEAAMVSKRAETVGDRSGADIVDATMREAAASGINTIRMWAHTTTSLYPFQTAPGVYDERGLKALDYVLETARKYGLQVILSLVDNWKYYNGVDQYMDWSKTAPKRTMKPPFQDMSGDPAPGDYGTGPQGELVKKYEVERHALFFKDADAKAIYKNNAKFLINRVNTINGRTYRDDPTIIAWNLINEPRCETWLTPQNDDCPKRMQAWLEEMAAFVRAQDTNHMITVGSEGFFGSSTPELVSNNPGQWGIEMGQDFVNNTNIKEIDFATVHAWPDNWQIPQEKVAAFLDKWVQTHIAAASKNLKVSKPVMFEEFGKKLDNKEQTADGIRQLRDPIYASTYDSIEKAITANQPIAGSLFWKWAIPVFNRQDPRGPYGVLPTDTTMAYIREHAQFMKRKLNSVPPRPTCGLGAWFGAFNTDTQERSCVNRPKAAEAFFAISNGTTLAAGAFAEEDLKLAQALRAKSTLVFPTSAACCKPGTGAHEEGCSKTK</sequence>
<dbReference type="Proteomes" id="UP000247498">
    <property type="component" value="Unassembled WGS sequence"/>
</dbReference>
<dbReference type="GO" id="GO:0016985">
    <property type="term" value="F:mannan endo-1,4-beta-mannosidase activity"/>
    <property type="evidence" value="ECO:0007669"/>
    <property type="project" value="UniProtKB-EC"/>
</dbReference>
<dbReference type="InParanoid" id="A0A2V0NKK4"/>
<evidence type="ECO:0000313" key="13">
    <source>
        <dbReference type="Proteomes" id="UP000247498"/>
    </source>
</evidence>
<comment type="caution">
    <text evidence="12">The sequence shown here is derived from an EMBL/GenBank/DDBJ whole genome shotgun (WGS) entry which is preliminary data.</text>
</comment>
<dbReference type="InterPro" id="IPR018087">
    <property type="entry name" value="Glyco_hydro_5_CS"/>
</dbReference>
<dbReference type="PANTHER" id="PTHR31451">
    <property type="match status" value="1"/>
</dbReference>
<keyword evidence="6" id="KW-0732">Signal</keyword>